<dbReference type="SUPFAM" id="SSF53474">
    <property type="entry name" value="alpha/beta-Hydrolases"/>
    <property type="match status" value="1"/>
</dbReference>
<dbReference type="EMBL" id="JBGMDY010000008">
    <property type="protein sequence ID" value="KAL2326050.1"/>
    <property type="molecule type" value="Genomic_DNA"/>
</dbReference>
<keyword evidence="3" id="KW-0732">Signal</keyword>
<comment type="similarity">
    <text evidence="1">Belongs to the peptidase S10 family.</text>
</comment>
<dbReference type="InterPro" id="IPR001563">
    <property type="entry name" value="Peptidase_S10"/>
</dbReference>
<dbReference type="AlphaFoldDB" id="A0ABD1LRA9"/>
<evidence type="ECO:0000256" key="2">
    <source>
        <dbReference type="SAM" id="MobiDB-lite"/>
    </source>
</evidence>
<feature type="region of interest" description="Disordered" evidence="2">
    <location>
        <begin position="107"/>
        <end position="127"/>
    </location>
</feature>
<organism evidence="4 5">
    <name type="scientific">Flemingia macrophylla</name>
    <dbReference type="NCBI Taxonomy" id="520843"/>
    <lineage>
        <taxon>Eukaryota</taxon>
        <taxon>Viridiplantae</taxon>
        <taxon>Streptophyta</taxon>
        <taxon>Embryophyta</taxon>
        <taxon>Tracheophyta</taxon>
        <taxon>Spermatophyta</taxon>
        <taxon>Magnoliopsida</taxon>
        <taxon>eudicotyledons</taxon>
        <taxon>Gunneridae</taxon>
        <taxon>Pentapetalae</taxon>
        <taxon>rosids</taxon>
        <taxon>fabids</taxon>
        <taxon>Fabales</taxon>
        <taxon>Fabaceae</taxon>
        <taxon>Papilionoideae</taxon>
        <taxon>50 kb inversion clade</taxon>
        <taxon>NPAAA clade</taxon>
        <taxon>indigoferoid/millettioid clade</taxon>
        <taxon>Phaseoleae</taxon>
        <taxon>Flemingia</taxon>
    </lineage>
</organism>
<evidence type="ECO:0000256" key="1">
    <source>
        <dbReference type="ARBA" id="ARBA00009431"/>
    </source>
</evidence>
<sequence length="127" mass="14461">MGLCSVILNFVVHVLLLISFTKEALGVTISRKVLAEQEADIVHGLPGQPEVKFKQYAGYITVNETHGRALFYWFFEATHKPEQQPLLLWLNGVFSCEDEEKIIKQSYKENGTKMDDQPKDGFKNVDT</sequence>
<proteinExistence type="inferred from homology"/>
<dbReference type="Pfam" id="PF00450">
    <property type="entry name" value="Peptidase_S10"/>
    <property type="match status" value="1"/>
</dbReference>
<comment type="caution">
    <text evidence="4">The sequence shown here is derived from an EMBL/GenBank/DDBJ whole genome shotgun (WGS) entry which is preliminary data.</text>
</comment>
<dbReference type="Gene3D" id="3.40.50.1820">
    <property type="entry name" value="alpha/beta hydrolase"/>
    <property type="match status" value="1"/>
</dbReference>
<reference evidence="4 5" key="1">
    <citation type="submission" date="2024-08" db="EMBL/GenBank/DDBJ databases">
        <title>Insights into the chromosomal genome structure of Flemingia macrophylla.</title>
        <authorList>
            <person name="Ding Y."/>
            <person name="Zhao Y."/>
            <person name="Bi W."/>
            <person name="Wu M."/>
            <person name="Zhao G."/>
            <person name="Gong Y."/>
            <person name="Li W."/>
            <person name="Zhang P."/>
        </authorList>
    </citation>
    <scope>NUCLEOTIDE SEQUENCE [LARGE SCALE GENOMIC DNA]</scope>
    <source>
        <strain evidence="4">DYQJB</strain>
        <tissue evidence="4">Leaf</tissue>
    </source>
</reference>
<keyword evidence="5" id="KW-1185">Reference proteome</keyword>
<evidence type="ECO:0008006" key="6">
    <source>
        <dbReference type="Google" id="ProtNLM"/>
    </source>
</evidence>
<evidence type="ECO:0000256" key="3">
    <source>
        <dbReference type="SAM" id="SignalP"/>
    </source>
</evidence>
<evidence type="ECO:0000313" key="4">
    <source>
        <dbReference type="EMBL" id="KAL2326050.1"/>
    </source>
</evidence>
<dbReference type="Proteomes" id="UP001603857">
    <property type="component" value="Unassembled WGS sequence"/>
</dbReference>
<evidence type="ECO:0000313" key="5">
    <source>
        <dbReference type="Proteomes" id="UP001603857"/>
    </source>
</evidence>
<protein>
    <recommendedName>
        <fullName evidence="6">Serine carboxypeptidase</fullName>
    </recommendedName>
</protein>
<feature type="signal peptide" evidence="3">
    <location>
        <begin position="1"/>
        <end position="26"/>
    </location>
</feature>
<accession>A0ABD1LRA9</accession>
<gene>
    <name evidence="4" type="ORF">Fmac_025108</name>
</gene>
<name>A0ABD1LRA9_9FABA</name>
<dbReference type="InterPro" id="IPR029058">
    <property type="entry name" value="AB_hydrolase_fold"/>
</dbReference>
<feature type="chain" id="PRO_5044792561" description="Serine carboxypeptidase" evidence="3">
    <location>
        <begin position="27"/>
        <end position="127"/>
    </location>
</feature>